<dbReference type="CDD" id="cd20336">
    <property type="entry name" value="Rcat_RBR"/>
    <property type="match status" value="1"/>
</dbReference>
<dbReference type="GO" id="GO:0016567">
    <property type="term" value="P:protein ubiquitination"/>
    <property type="evidence" value="ECO:0007669"/>
    <property type="project" value="InterPro"/>
</dbReference>
<dbReference type="GO" id="GO:0061630">
    <property type="term" value="F:ubiquitin protein ligase activity"/>
    <property type="evidence" value="ECO:0007669"/>
    <property type="project" value="UniProtKB-EC"/>
</dbReference>
<evidence type="ECO:0000256" key="4">
    <source>
        <dbReference type="ARBA" id="ARBA00022723"/>
    </source>
</evidence>
<dbReference type="HOGENOM" id="CLU_343215_0_0_1"/>
<dbReference type="InterPro" id="IPR013083">
    <property type="entry name" value="Znf_RING/FYVE/PHD"/>
</dbReference>
<dbReference type="eggNOG" id="KOG1815">
    <property type="taxonomic scope" value="Eukaryota"/>
</dbReference>
<dbReference type="CDD" id="cd20335">
    <property type="entry name" value="BRcat_RBR"/>
    <property type="match status" value="1"/>
</dbReference>
<feature type="region of interest" description="Disordered" evidence="10">
    <location>
        <begin position="184"/>
        <end position="217"/>
    </location>
</feature>
<evidence type="ECO:0000313" key="13">
    <source>
        <dbReference type="EMBL" id="EAQ92781.1"/>
    </source>
</evidence>
<reference evidence="14" key="1">
    <citation type="journal article" date="2015" name="Genome Announc.">
        <title>Draft genome sequence of the cellulolytic fungus Chaetomium globosum.</title>
        <authorList>
            <person name="Cuomo C.A."/>
            <person name="Untereiner W.A."/>
            <person name="Ma L.-J."/>
            <person name="Grabherr M."/>
            <person name="Birren B.W."/>
        </authorList>
    </citation>
    <scope>NUCLEOTIDE SEQUENCE [LARGE SCALE GENOMIC DNA]</scope>
    <source>
        <strain evidence="14">ATCC 6205 / CBS 148.51 / DSM 1962 / NBRC 6347 / NRRL 1970</strain>
    </source>
</reference>
<dbReference type="Gene3D" id="3.30.40.10">
    <property type="entry name" value="Zinc/RING finger domain, C3HC4 (zinc finger)"/>
    <property type="match status" value="1"/>
</dbReference>
<proteinExistence type="predicted"/>
<evidence type="ECO:0000259" key="12">
    <source>
        <dbReference type="PROSITE" id="PS51873"/>
    </source>
</evidence>
<keyword evidence="7" id="KW-0833">Ubl conjugation pathway</keyword>
<evidence type="ECO:0000256" key="10">
    <source>
        <dbReference type="SAM" id="MobiDB-lite"/>
    </source>
</evidence>
<protein>
    <recommendedName>
        <fullName evidence="2">RBR-type E3 ubiquitin transferase</fullName>
        <ecNumber evidence="2">2.3.2.31</ecNumber>
    </recommendedName>
</protein>
<dbReference type="Gene3D" id="1.20.120.1750">
    <property type="match status" value="1"/>
</dbReference>
<dbReference type="GO" id="GO:0008270">
    <property type="term" value="F:zinc ion binding"/>
    <property type="evidence" value="ECO:0007669"/>
    <property type="project" value="UniProtKB-KW"/>
</dbReference>
<sequence>MKECLQQTLDYERAAHLWVRWDKMERLESLFLDLRGYSTFPRTLVDKDVADIATRLSKKPLKLLVIAGLRSWRFYPGFDPVTMEEVVMGEKDPEFRLWRTLGSGTDINVFKTFRGAVRPGGRLVFVDTAQEEKWMYTRPEDTPPLPPWWTNRPFVTSVARRHSGPSPPSPSIFTWVARAATARLQNGAGEQDRPTTRPSSDRHRDSGTYRPSHPPVAKPVPAVRIALRPLDPRYCELTVAVPKGAGHSYLVRAIRRWYEREDQRLSSLSLFRFYDSKGRQLDFSPEAVRDEKEIWYSVSKSEQHFSNWKFSDWADREDRALDVLFAAEIHSVIESGVTVGELRQRVAEYMGIQDTNRIALIVRDGIRPGALQGDHWGLSKLKTWLCRWLSVAVSPERGYVVLRGAQGVFVYHPRRVQVGTRMHLSFVADYVVTRVFQSEYPYQMSELRGQGDVELLLDGTLQNSRTATVKWGATYDLRLSHNLAEALQLDDPWPTETTVQCSICIEDKPRAEMPAQNTPRCTHQPTTCKDCLGEWLRSSIERGAWDRLQCPDCPEALDWQDVKWHASEGTFNRYDTLVTRAALTKDPAFHFCLSPACGSGQMYEENCPRFECVSCQASSCLHHNLPWHWDETCQEYDKRNQDRRAAEKASQKAVRGSSKPCPGCKRDVHKFAGCNHITCICRHEWCYICTQPWQRLQTGAPYCRHAPGCTERDALFDAWEELNPGLLLAPAPAGAAGAAIPGGDDNDHDPFPLPPPALPPLLWEPPRRRRRLDGEEEGGLGELAAAVAGGGGGDAFVPQRLRPRRGRRNTVHGAEQVGAGDGVVV</sequence>
<evidence type="ECO:0000256" key="2">
    <source>
        <dbReference type="ARBA" id="ARBA00012251"/>
    </source>
</evidence>
<evidence type="ECO:0000256" key="5">
    <source>
        <dbReference type="ARBA" id="ARBA00022737"/>
    </source>
</evidence>
<feature type="domain" description="RING-type" evidence="11">
    <location>
        <begin position="501"/>
        <end position="553"/>
    </location>
</feature>
<keyword evidence="3" id="KW-0808">Transferase</keyword>
<dbReference type="Proteomes" id="UP000001056">
    <property type="component" value="Unassembled WGS sequence"/>
</dbReference>
<evidence type="ECO:0000256" key="8">
    <source>
        <dbReference type="ARBA" id="ARBA00022833"/>
    </source>
</evidence>
<dbReference type="SUPFAM" id="SSF57850">
    <property type="entry name" value="RING/U-box"/>
    <property type="match status" value="3"/>
</dbReference>
<dbReference type="InterPro" id="IPR001841">
    <property type="entry name" value="Znf_RING"/>
</dbReference>
<dbReference type="InterPro" id="IPR031127">
    <property type="entry name" value="E3_UB_ligase_RBR"/>
</dbReference>
<dbReference type="InterPro" id="IPR002867">
    <property type="entry name" value="IBR_dom"/>
</dbReference>
<evidence type="ECO:0000256" key="6">
    <source>
        <dbReference type="ARBA" id="ARBA00022771"/>
    </source>
</evidence>
<feature type="compositionally biased region" description="Basic and acidic residues" evidence="10">
    <location>
        <begin position="190"/>
        <end position="207"/>
    </location>
</feature>
<dbReference type="EMBL" id="CH408029">
    <property type="protein sequence ID" value="EAQ92781.1"/>
    <property type="molecule type" value="Genomic_DNA"/>
</dbReference>
<keyword evidence="4" id="KW-0479">Metal-binding</keyword>
<keyword evidence="5" id="KW-0677">Repeat</keyword>
<dbReference type="STRING" id="306901.Q2HFI8"/>
<dbReference type="AlphaFoldDB" id="Q2HFI8"/>
<name>Q2HFI8_CHAGB</name>
<evidence type="ECO:0000256" key="1">
    <source>
        <dbReference type="ARBA" id="ARBA00001798"/>
    </source>
</evidence>
<evidence type="ECO:0000256" key="9">
    <source>
        <dbReference type="PROSITE-ProRule" id="PRU00175"/>
    </source>
</evidence>
<feature type="compositionally biased region" description="Pro residues" evidence="10">
    <location>
        <begin position="751"/>
        <end position="763"/>
    </location>
</feature>
<dbReference type="PANTHER" id="PTHR11685">
    <property type="entry name" value="RBR FAMILY RING FINGER AND IBR DOMAIN-CONTAINING"/>
    <property type="match status" value="1"/>
</dbReference>
<dbReference type="Pfam" id="PF26200">
    <property type="entry name" value="Rcat_RNF216"/>
    <property type="match status" value="1"/>
</dbReference>
<evidence type="ECO:0000313" key="14">
    <source>
        <dbReference type="Proteomes" id="UP000001056"/>
    </source>
</evidence>
<keyword evidence="6 9" id="KW-0863">Zinc-finger</keyword>
<dbReference type="PROSITE" id="PS50089">
    <property type="entry name" value="ZF_RING_2"/>
    <property type="match status" value="1"/>
</dbReference>
<comment type="catalytic activity">
    <reaction evidence="1">
        <text>[E2 ubiquitin-conjugating enzyme]-S-ubiquitinyl-L-cysteine + [acceptor protein]-L-lysine = [E2 ubiquitin-conjugating enzyme]-L-cysteine + [acceptor protein]-N(6)-ubiquitinyl-L-lysine.</text>
        <dbReference type="EC" id="2.3.2.31"/>
    </reaction>
</comment>
<feature type="region of interest" description="Disordered" evidence="10">
    <location>
        <begin position="785"/>
        <end position="825"/>
    </location>
</feature>
<evidence type="ECO:0000256" key="3">
    <source>
        <dbReference type="ARBA" id="ARBA00022679"/>
    </source>
</evidence>
<feature type="domain" description="RING-type" evidence="12">
    <location>
        <begin position="497"/>
        <end position="709"/>
    </location>
</feature>
<dbReference type="InterPro" id="IPR044066">
    <property type="entry name" value="TRIAD_supradom"/>
</dbReference>
<dbReference type="GeneID" id="4387519"/>
<dbReference type="PROSITE" id="PS51873">
    <property type="entry name" value="TRIAD"/>
    <property type="match status" value="1"/>
</dbReference>
<keyword evidence="14" id="KW-1185">Reference proteome</keyword>
<keyword evidence="8" id="KW-0862">Zinc</keyword>
<dbReference type="Pfam" id="PF01485">
    <property type="entry name" value="IBR"/>
    <property type="match status" value="1"/>
</dbReference>
<evidence type="ECO:0000256" key="7">
    <source>
        <dbReference type="ARBA" id="ARBA00022786"/>
    </source>
</evidence>
<organism evidence="13 14">
    <name type="scientific">Chaetomium globosum (strain ATCC 6205 / CBS 148.51 / DSM 1962 / NBRC 6347 / NRRL 1970)</name>
    <name type="common">Soil fungus</name>
    <dbReference type="NCBI Taxonomy" id="306901"/>
    <lineage>
        <taxon>Eukaryota</taxon>
        <taxon>Fungi</taxon>
        <taxon>Dikarya</taxon>
        <taxon>Ascomycota</taxon>
        <taxon>Pezizomycotina</taxon>
        <taxon>Sordariomycetes</taxon>
        <taxon>Sordariomycetidae</taxon>
        <taxon>Sordariales</taxon>
        <taxon>Chaetomiaceae</taxon>
        <taxon>Chaetomium</taxon>
    </lineage>
</organism>
<dbReference type="InParanoid" id="Q2HFI8"/>
<accession>Q2HFI8</accession>
<dbReference type="RefSeq" id="XP_001220237.1">
    <property type="nucleotide sequence ID" value="XM_001220236.1"/>
</dbReference>
<feature type="region of interest" description="Disordered" evidence="10">
    <location>
        <begin position="741"/>
        <end position="767"/>
    </location>
</feature>
<evidence type="ECO:0000259" key="11">
    <source>
        <dbReference type="PROSITE" id="PS50089"/>
    </source>
</evidence>
<dbReference type="EC" id="2.3.2.31" evidence="2"/>
<feature type="compositionally biased region" description="Basic residues" evidence="10">
    <location>
        <begin position="801"/>
        <end position="810"/>
    </location>
</feature>
<dbReference type="OrthoDB" id="1431934at2759"/>
<gene>
    <name evidence="13" type="ORF">CHGG_01016</name>
</gene>
<dbReference type="SMART" id="SM00647">
    <property type="entry name" value="IBR"/>
    <property type="match status" value="2"/>
</dbReference>
<dbReference type="VEuPathDB" id="FungiDB:CHGG_01016"/>